<sequence length="121" mass="13954">MRDEKQSWRQEQEHRKKSETKDTNNTRMTLGVNRDPGLKLRCSYKNYPMFTVSFPLHTPCLHLMEQQTTKPSGKAGVKDVKRQTRRESCQAAPTGANVMATSQITRREYVNCTVKDLIHGD</sequence>
<evidence type="ECO:0000313" key="3">
    <source>
        <dbReference type="Proteomes" id="UP000796761"/>
    </source>
</evidence>
<reference evidence="2" key="1">
    <citation type="submission" date="2019-04" db="EMBL/GenBank/DDBJ databases">
        <title>Genome assembly of Zosterops borbonicus 15179.</title>
        <authorList>
            <person name="Leroy T."/>
            <person name="Anselmetti Y."/>
            <person name="Tilak M.-K."/>
            <person name="Nabholz B."/>
        </authorList>
    </citation>
    <scope>NUCLEOTIDE SEQUENCE</scope>
    <source>
        <strain evidence="2">HGM_15179</strain>
        <tissue evidence="2">Muscle</tissue>
    </source>
</reference>
<gene>
    <name evidence="2" type="ORF">HGM15179_005057</name>
</gene>
<feature type="compositionally biased region" description="Basic and acidic residues" evidence="1">
    <location>
        <begin position="1"/>
        <end position="24"/>
    </location>
</feature>
<organism evidence="2 3">
    <name type="scientific">Zosterops borbonicus</name>
    <dbReference type="NCBI Taxonomy" id="364589"/>
    <lineage>
        <taxon>Eukaryota</taxon>
        <taxon>Metazoa</taxon>
        <taxon>Chordata</taxon>
        <taxon>Craniata</taxon>
        <taxon>Vertebrata</taxon>
        <taxon>Euteleostomi</taxon>
        <taxon>Archelosauria</taxon>
        <taxon>Archosauria</taxon>
        <taxon>Dinosauria</taxon>
        <taxon>Saurischia</taxon>
        <taxon>Theropoda</taxon>
        <taxon>Coelurosauria</taxon>
        <taxon>Aves</taxon>
        <taxon>Neognathae</taxon>
        <taxon>Neoaves</taxon>
        <taxon>Telluraves</taxon>
        <taxon>Australaves</taxon>
        <taxon>Passeriformes</taxon>
        <taxon>Sylvioidea</taxon>
        <taxon>Zosteropidae</taxon>
        <taxon>Zosterops</taxon>
    </lineage>
</organism>
<protein>
    <submittedName>
        <fullName evidence="2">Uncharacterized protein</fullName>
    </submittedName>
</protein>
<feature type="compositionally biased region" description="Basic and acidic residues" evidence="1">
    <location>
        <begin position="76"/>
        <end position="88"/>
    </location>
</feature>
<keyword evidence="3" id="KW-1185">Reference proteome</keyword>
<feature type="region of interest" description="Disordered" evidence="1">
    <location>
        <begin position="67"/>
        <end position="94"/>
    </location>
</feature>
<accession>A0A8K1GPX5</accession>
<proteinExistence type="predicted"/>
<feature type="region of interest" description="Disordered" evidence="1">
    <location>
        <begin position="1"/>
        <end position="35"/>
    </location>
</feature>
<evidence type="ECO:0000313" key="2">
    <source>
        <dbReference type="EMBL" id="TRZ22153.1"/>
    </source>
</evidence>
<dbReference type="Proteomes" id="UP000796761">
    <property type="component" value="Unassembled WGS sequence"/>
</dbReference>
<name>A0A8K1GPX5_9PASS</name>
<dbReference type="EMBL" id="SWJQ01000105">
    <property type="protein sequence ID" value="TRZ22153.1"/>
    <property type="molecule type" value="Genomic_DNA"/>
</dbReference>
<comment type="caution">
    <text evidence="2">The sequence shown here is derived from an EMBL/GenBank/DDBJ whole genome shotgun (WGS) entry which is preliminary data.</text>
</comment>
<evidence type="ECO:0000256" key="1">
    <source>
        <dbReference type="SAM" id="MobiDB-lite"/>
    </source>
</evidence>
<dbReference type="AlphaFoldDB" id="A0A8K1GPX5"/>